<evidence type="ECO:0000256" key="4">
    <source>
        <dbReference type="ARBA" id="ARBA00022519"/>
    </source>
</evidence>
<dbReference type="EMBL" id="CP045871">
    <property type="protein sequence ID" value="QGG79314.1"/>
    <property type="molecule type" value="Genomic_DNA"/>
</dbReference>
<keyword evidence="7 13" id="KW-0812">Transmembrane</keyword>
<evidence type="ECO:0000256" key="8">
    <source>
        <dbReference type="ARBA" id="ARBA00022741"/>
    </source>
</evidence>
<dbReference type="NCBIfam" id="NF003404">
    <property type="entry name" value="PRK04750.1"/>
    <property type="match status" value="1"/>
</dbReference>
<accession>A0A5Q2Q8W9</accession>
<evidence type="ECO:0000256" key="9">
    <source>
        <dbReference type="ARBA" id="ARBA00022777"/>
    </source>
</evidence>
<comment type="similarity">
    <text evidence="2">Belongs to the protein kinase superfamily. ADCK protein kinase family.</text>
</comment>
<dbReference type="GO" id="GO:0006744">
    <property type="term" value="P:ubiquinone biosynthetic process"/>
    <property type="evidence" value="ECO:0007669"/>
    <property type="project" value="UniProtKB-UniPathway"/>
</dbReference>
<dbReference type="InterPro" id="IPR045308">
    <property type="entry name" value="UbiB_bact"/>
</dbReference>
<keyword evidence="8 13" id="KW-0547">Nucleotide-binding</keyword>
<dbReference type="GO" id="GO:0004672">
    <property type="term" value="F:protein kinase activity"/>
    <property type="evidence" value="ECO:0007669"/>
    <property type="project" value="UniProtKB-UniRule"/>
</dbReference>
<name>A0A5Q2Q8W9_9GAMM</name>
<keyword evidence="6 13" id="KW-0831">Ubiquinone biosynthesis</keyword>
<keyword evidence="5 13" id="KW-0808">Transferase</keyword>
<dbReference type="NCBIfam" id="TIGR01982">
    <property type="entry name" value="UbiB"/>
    <property type="match status" value="1"/>
</dbReference>
<dbReference type="PANTHER" id="PTHR10566">
    <property type="entry name" value="CHAPERONE-ACTIVITY OF BC1 COMPLEX CABC1 -RELATED"/>
    <property type="match status" value="1"/>
</dbReference>
<dbReference type="Pfam" id="PF03109">
    <property type="entry name" value="ABC1"/>
    <property type="match status" value="1"/>
</dbReference>
<dbReference type="GO" id="GO:0005524">
    <property type="term" value="F:ATP binding"/>
    <property type="evidence" value="ECO:0007669"/>
    <property type="project" value="UniProtKB-KW"/>
</dbReference>
<evidence type="ECO:0000256" key="13">
    <source>
        <dbReference type="HAMAP-Rule" id="MF_00414"/>
    </source>
</evidence>
<dbReference type="AlphaFoldDB" id="A0A5Q2Q8W9"/>
<feature type="domain" description="ABC1 atypical kinase-like" evidence="14">
    <location>
        <begin position="85"/>
        <end position="334"/>
    </location>
</feature>
<organism evidence="15 16">
    <name type="scientific">Litorivicinus lipolyticus</name>
    <dbReference type="NCBI Taxonomy" id="418701"/>
    <lineage>
        <taxon>Bacteria</taxon>
        <taxon>Pseudomonadati</taxon>
        <taxon>Pseudomonadota</taxon>
        <taxon>Gammaproteobacteria</taxon>
        <taxon>Oceanospirillales</taxon>
        <taxon>Litorivicinaceae</taxon>
        <taxon>Litorivicinus</taxon>
    </lineage>
</organism>
<comment type="caution">
    <text evidence="13">Lacks conserved residue(s) required for the propagation of feature annotation.</text>
</comment>
<evidence type="ECO:0000256" key="1">
    <source>
        <dbReference type="ARBA" id="ARBA00005020"/>
    </source>
</evidence>
<dbReference type="HAMAP" id="MF_00414">
    <property type="entry name" value="UbiB"/>
    <property type="match status" value="1"/>
</dbReference>
<evidence type="ECO:0000259" key="14">
    <source>
        <dbReference type="Pfam" id="PF03109"/>
    </source>
</evidence>
<proteinExistence type="inferred from homology"/>
<evidence type="ECO:0000256" key="6">
    <source>
        <dbReference type="ARBA" id="ARBA00022688"/>
    </source>
</evidence>
<comment type="similarity">
    <text evidence="13">Belongs to the ABC1 family. UbiB subfamily.</text>
</comment>
<protein>
    <recommendedName>
        <fullName evidence="13">Probable protein kinase UbiB</fullName>
        <ecNumber evidence="13">2.7.-.-</ecNumber>
    </recommendedName>
    <alternativeName>
        <fullName evidence="13">Ubiquinone biosynthesis protein UbiB</fullName>
    </alternativeName>
</protein>
<dbReference type="SUPFAM" id="SSF56112">
    <property type="entry name" value="Protein kinase-like (PK-like)"/>
    <property type="match status" value="1"/>
</dbReference>
<comment type="subcellular location">
    <subcellularLocation>
        <location evidence="13">Cell membrane</location>
        <topology evidence="13">Multi-pass membrane protein</topology>
    </subcellularLocation>
</comment>
<dbReference type="EC" id="2.7.-.-" evidence="13"/>
<evidence type="ECO:0000313" key="16">
    <source>
        <dbReference type="Proteomes" id="UP000388235"/>
    </source>
</evidence>
<dbReference type="UniPathway" id="UPA00232"/>
<dbReference type="OrthoDB" id="9795390at2"/>
<evidence type="ECO:0000313" key="15">
    <source>
        <dbReference type="EMBL" id="QGG79314.1"/>
    </source>
</evidence>
<keyword evidence="4" id="KW-0997">Cell inner membrane</keyword>
<evidence type="ECO:0000256" key="12">
    <source>
        <dbReference type="ARBA" id="ARBA00023136"/>
    </source>
</evidence>
<evidence type="ECO:0000256" key="5">
    <source>
        <dbReference type="ARBA" id="ARBA00022679"/>
    </source>
</evidence>
<evidence type="ECO:0000256" key="10">
    <source>
        <dbReference type="ARBA" id="ARBA00022840"/>
    </source>
</evidence>
<keyword evidence="11 13" id="KW-1133">Transmembrane helix</keyword>
<evidence type="ECO:0000256" key="7">
    <source>
        <dbReference type="ARBA" id="ARBA00022692"/>
    </source>
</evidence>
<feature type="transmembrane region" description="Helical" evidence="13">
    <location>
        <begin position="520"/>
        <end position="537"/>
    </location>
</feature>
<comment type="function">
    <text evidence="13">Is probably a protein kinase regulator of UbiI activity which is involved in aerobic coenzyme Q (ubiquinone) biosynthesis.</text>
</comment>
<evidence type="ECO:0000256" key="3">
    <source>
        <dbReference type="ARBA" id="ARBA00022475"/>
    </source>
</evidence>
<dbReference type="InterPro" id="IPR050154">
    <property type="entry name" value="UbiB_kinase"/>
</dbReference>
<feature type="binding site" evidence="13">
    <location>
        <position position="144"/>
    </location>
    <ligand>
        <name>ATP</name>
        <dbReference type="ChEBI" id="CHEBI:30616"/>
    </ligand>
</feature>
<dbReference type="Proteomes" id="UP000388235">
    <property type="component" value="Chromosome"/>
</dbReference>
<feature type="transmembrane region" description="Helical" evidence="13">
    <location>
        <begin position="497"/>
        <end position="514"/>
    </location>
</feature>
<keyword evidence="3 13" id="KW-1003">Cell membrane</keyword>
<gene>
    <name evidence="13 15" type="primary">ubiB</name>
    <name evidence="15" type="ORF">GH975_01535</name>
</gene>
<keyword evidence="12 13" id="KW-0472">Membrane</keyword>
<feature type="binding site" evidence="13">
    <location>
        <begin position="122"/>
        <end position="130"/>
    </location>
    <ligand>
        <name>ATP</name>
        <dbReference type="ChEBI" id="CHEBI:30616"/>
    </ligand>
</feature>
<keyword evidence="16" id="KW-1185">Reference proteome</keyword>
<dbReference type="KEGG" id="llp:GH975_01535"/>
<dbReference type="InterPro" id="IPR004147">
    <property type="entry name" value="ABC1_dom"/>
</dbReference>
<comment type="pathway">
    <text evidence="1 13">Cofactor biosynthesis; ubiquinone biosynthesis [regulation].</text>
</comment>
<keyword evidence="9 13" id="KW-0418">Kinase</keyword>
<sequence length="539" mass="61101">MTGYLRLVRIVWIVLRFRLQVFLPHAKSGLPRVLLALVPRGSSEGRGRRLRQALEALGPVFVKFGQALSTRRDLLPPDVADELKKLQDQVPPFSGVVAQRIIEDALGQPVEDAFAQFSQQPMASASVAQVHAATLISGEEVVVKVVRPTIERTIRKDLRLMHTLANIIERLSADGRRMRLKEVVRDYEDTILDELDLAREGANTSQLGRNFEGNDDLYVPQVYWDLTRQNVLVTERIYGIPVAEIETLRAAGTDMNKLAVRGVEIFFTQVFRDSFFHADMHPGNIFVDISDPSDPKYIAIDCGIVGSLEKEDQNYLAQNMLAFFRRDYREVARLHVESGWVPKETRIGDLEGAIRSVCEPIFEKPLGEIMFGHLLLKLFQTARRFNMPVQPQLVLLQKTLLNIEGLGRQLSPDLDLWQTGKPILEDWMNERIGPKAWIKTIKTEGPRWLTQLPDVPQQMLDASKQLANLDRGLIEQRAFNRQLHDALIERTRRQRNGLIWIVLGAAVAYTAFALPDFAQHWPWLGAAFAGLGIVSLMRS</sequence>
<dbReference type="CDD" id="cd13972">
    <property type="entry name" value="UbiB"/>
    <property type="match status" value="1"/>
</dbReference>
<reference evidence="15 16" key="1">
    <citation type="submission" date="2019-11" db="EMBL/GenBank/DDBJ databases">
        <authorList>
            <person name="Khan S.A."/>
            <person name="Jeon C.O."/>
            <person name="Chun B.H."/>
        </authorList>
    </citation>
    <scope>NUCLEOTIDE SEQUENCE [LARGE SCALE GENOMIC DNA]</scope>
    <source>
        <strain evidence="15 16">IMCC 1097</strain>
    </source>
</reference>
<dbReference type="RefSeq" id="WP_153712818.1">
    <property type="nucleotide sequence ID" value="NZ_CP045871.1"/>
</dbReference>
<dbReference type="GO" id="GO:0010795">
    <property type="term" value="P:regulation of ubiquinone biosynthetic process"/>
    <property type="evidence" value="ECO:0007669"/>
    <property type="project" value="UniProtKB-UniRule"/>
</dbReference>
<keyword evidence="15" id="KW-0830">Ubiquinone</keyword>
<dbReference type="GO" id="GO:0005886">
    <property type="term" value="C:plasma membrane"/>
    <property type="evidence" value="ECO:0007669"/>
    <property type="project" value="UniProtKB-SubCell"/>
</dbReference>
<keyword evidence="10 13" id="KW-0067">ATP-binding</keyword>
<dbReference type="InterPro" id="IPR010232">
    <property type="entry name" value="UbiB"/>
</dbReference>
<evidence type="ECO:0000256" key="11">
    <source>
        <dbReference type="ARBA" id="ARBA00022989"/>
    </source>
</evidence>
<evidence type="ECO:0000256" key="2">
    <source>
        <dbReference type="ARBA" id="ARBA00009670"/>
    </source>
</evidence>
<dbReference type="PANTHER" id="PTHR10566:SF113">
    <property type="entry name" value="PROTEIN ACTIVITY OF BC1 COMPLEX KINASE 7, CHLOROPLASTIC"/>
    <property type="match status" value="1"/>
</dbReference>
<dbReference type="InterPro" id="IPR011009">
    <property type="entry name" value="Kinase-like_dom_sf"/>
</dbReference>
<feature type="active site" description="Proton acceptor" evidence="13">
    <location>
        <position position="279"/>
    </location>
</feature>